<dbReference type="EMBL" id="JADIKM010000006">
    <property type="protein sequence ID" value="MFK2905747.1"/>
    <property type="molecule type" value="Genomic_DNA"/>
</dbReference>
<keyword evidence="3" id="KW-1185">Reference proteome</keyword>
<organism evidence="2 3">
    <name type="scientific">Dyella ginsengisoli</name>
    <dbReference type="NCBI Taxonomy" id="363848"/>
    <lineage>
        <taxon>Bacteria</taxon>
        <taxon>Pseudomonadati</taxon>
        <taxon>Pseudomonadota</taxon>
        <taxon>Gammaproteobacteria</taxon>
        <taxon>Lysobacterales</taxon>
        <taxon>Rhodanobacteraceae</taxon>
        <taxon>Dyella</taxon>
    </lineage>
</organism>
<gene>
    <name evidence="2" type="ORF">ISP17_17445</name>
</gene>
<dbReference type="RefSeq" id="WP_404635457.1">
    <property type="nucleotide sequence ID" value="NZ_JADIKM010000006.1"/>
</dbReference>
<reference evidence="2 3" key="1">
    <citation type="submission" date="2020-10" db="EMBL/GenBank/DDBJ databases">
        <title>Phylogeny of dyella-like bacteria.</title>
        <authorList>
            <person name="Fu J."/>
        </authorList>
    </citation>
    <scope>NUCLEOTIDE SEQUENCE [LARGE SCALE GENOMIC DNA]</scope>
    <source>
        <strain evidence="2 3">Gsoil3046</strain>
    </source>
</reference>
<proteinExistence type="predicted"/>
<evidence type="ECO:0000256" key="1">
    <source>
        <dbReference type="SAM" id="Coils"/>
    </source>
</evidence>
<feature type="coiled-coil region" evidence="1">
    <location>
        <begin position="63"/>
        <end position="90"/>
    </location>
</feature>
<comment type="caution">
    <text evidence="2">The sequence shown here is derived from an EMBL/GenBank/DDBJ whole genome shotgun (WGS) entry which is preliminary data.</text>
</comment>
<dbReference type="Proteomes" id="UP001620460">
    <property type="component" value="Unassembled WGS sequence"/>
</dbReference>
<protein>
    <submittedName>
        <fullName evidence="2">Uncharacterized protein</fullName>
    </submittedName>
</protein>
<evidence type="ECO:0000313" key="2">
    <source>
        <dbReference type="EMBL" id="MFK2905747.1"/>
    </source>
</evidence>
<keyword evidence="1" id="KW-0175">Coiled coil</keyword>
<accession>A0ABW8JX63</accession>
<sequence length="110" mass="12209">MQTTLAELALSPVYRHAQRTLAPWLESGHGAVRQLAFRARAAIGQLDAADRHRLARWLAWLLVAEQSRGRAALEARLRQLEGALHRSIQEALKRLPTAAEALTASRRLSA</sequence>
<name>A0ABW8JX63_9GAMM</name>
<evidence type="ECO:0000313" key="3">
    <source>
        <dbReference type="Proteomes" id="UP001620460"/>
    </source>
</evidence>